<name>A0A7R8ZLY7_9CRUS</name>
<evidence type="ECO:0000256" key="13">
    <source>
        <dbReference type="ARBA" id="ARBA00023288"/>
    </source>
</evidence>
<dbReference type="OrthoDB" id="6381201at2759"/>
<evidence type="ECO:0000256" key="4">
    <source>
        <dbReference type="ARBA" id="ARBA00022692"/>
    </source>
</evidence>
<keyword evidence="11" id="KW-0325">Glycoprotein</keyword>
<keyword evidence="13" id="KW-0449">Lipoprotein</keyword>
<feature type="transmembrane region" description="Helical" evidence="16">
    <location>
        <begin position="268"/>
        <end position="289"/>
    </location>
</feature>
<evidence type="ECO:0000256" key="7">
    <source>
        <dbReference type="ARBA" id="ARBA00023136"/>
    </source>
</evidence>
<dbReference type="Gene3D" id="3.40.605.10">
    <property type="entry name" value="Aldehyde Dehydrogenase, Chain A, domain 1"/>
    <property type="match status" value="1"/>
</dbReference>
<evidence type="ECO:0000256" key="6">
    <source>
        <dbReference type="ARBA" id="ARBA00023040"/>
    </source>
</evidence>
<evidence type="ECO:0000313" key="17">
    <source>
        <dbReference type="EMBL" id="CAD7224979.1"/>
    </source>
</evidence>
<keyword evidence="4 14" id="KW-0812">Transmembrane</keyword>
<keyword evidence="12 14" id="KW-0807">Transducer</keyword>
<dbReference type="SUPFAM" id="SSF81321">
    <property type="entry name" value="Family A G protein-coupled receptor-like"/>
    <property type="match status" value="3"/>
</dbReference>
<dbReference type="EMBL" id="OB660478">
    <property type="protein sequence ID" value="CAD7224979.1"/>
    <property type="molecule type" value="Genomic_DNA"/>
</dbReference>
<dbReference type="Gene3D" id="1.20.1070.10">
    <property type="entry name" value="Rhodopsin 7-helix transmembrane proteins"/>
    <property type="match status" value="4"/>
</dbReference>
<keyword evidence="10 14" id="KW-0675">Receptor</keyword>
<dbReference type="InterPro" id="IPR016162">
    <property type="entry name" value="Ald_DH_N"/>
</dbReference>
<feature type="transmembrane region" description="Helical" evidence="16">
    <location>
        <begin position="174"/>
        <end position="195"/>
    </location>
</feature>
<evidence type="ECO:0000256" key="12">
    <source>
        <dbReference type="ARBA" id="ARBA00023224"/>
    </source>
</evidence>
<evidence type="ECO:0000256" key="11">
    <source>
        <dbReference type="ARBA" id="ARBA00023180"/>
    </source>
</evidence>
<keyword evidence="5 16" id="KW-1133">Transmembrane helix</keyword>
<feature type="transmembrane region" description="Helical" evidence="16">
    <location>
        <begin position="310"/>
        <end position="335"/>
    </location>
</feature>
<dbReference type="GO" id="GO:0008188">
    <property type="term" value="F:neuropeptide receptor activity"/>
    <property type="evidence" value="ECO:0007669"/>
    <property type="project" value="TreeGrafter"/>
</dbReference>
<dbReference type="InterPro" id="IPR017452">
    <property type="entry name" value="GPCR_Rhodpsn_7TM"/>
</dbReference>
<evidence type="ECO:0000256" key="15">
    <source>
        <dbReference type="SAM" id="MobiDB-lite"/>
    </source>
</evidence>
<feature type="compositionally biased region" description="Basic and acidic residues" evidence="15">
    <location>
        <begin position="666"/>
        <end position="677"/>
    </location>
</feature>
<feature type="transmembrane region" description="Helical" evidence="16">
    <location>
        <begin position="104"/>
        <end position="127"/>
    </location>
</feature>
<comment type="subcellular location">
    <subcellularLocation>
        <location evidence="1">Cell membrane</location>
        <topology evidence="1">Multi-pass membrane protein</topology>
    </subcellularLocation>
</comment>
<feature type="transmembrane region" description="Helical" evidence="16">
    <location>
        <begin position="201"/>
        <end position="222"/>
    </location>
</feature>
<evidence type="ECO:0000256" key="1">
    <source>
        <dbReference type="ARBA" id="ARBA00004651"/>
    </source>
</evidence>
<evidence type="ECO:0000256" key="5">
    <source>
        <dbReference type="ARBA" id="ARBA00022989"/>
    </source>
</evidence>
<evidence type="ECO:0000256" key="9">
    <source>
        <dbReference type="ARBA" id="ARBA00023157"/>
    </source>
</evidence>
<keyword evidence="9" id="KW-1015">Disulfide bond</keyword>
<sequence length="820" mass="92010">MGNTYGSNGTVDYDTDQVSYGETESVFGSLRMAPLVNASAEVSHDAVEVLDSWALSGFQPRELTDPMLPTPLNISGTHLPSVLTANQSSRTPNGSSGFAFEVTIPLYLLIFVLAILGNTTVILTLGFNRRLRSVTNMFLLNLYINLSFRHTLFQWRPVGFCGHGASTPYQKEKFICLLSSLFFLQAVADFLLGVFCMPATLIGALLRDFIFGLEVCKLLLFLQGEALSTFRFSFVAVADFLLGVFCMPATLIGALLRDFIFGLEVCKLLLFLQAVTVSVSVWTLVAISLERYFAICRPLTSRTWQTRNHAFKVIASIWSFSCFAASPIAAMTQYIPIRDTAVRPSTSNTALVRIGDLGLRGEEPQRFLPLLRWSSSTSLMIAPMCSTGLRSSEEPGNSRRHKCREVWPSAIWEKLFGIALDFLLLVIPLFIMVLMYSMIAARLWKGIKSHTDMAQRNFQQNSNAGRSGAAAESSGNDGSEKIISNYDFPANGTVYATKKCLVVRWHPPPVVDNLETSSNGPAVHSEPESIPSTSRFRIRREVENRIQPRRFSFGGLMRHPLRRHNAERSVHNKRKVIQMLFVLVLEFFICWTPLYVMNTWTLFDSSSVYKFLGSTGVSLIQLMAYLSSCCNPITYCFMHRKFRNAFITTIRCKRGGEVTGTMLKNRQPEKHEEKGEASKVVSGDEADDASDRMIVFASDFMLDMLPASDTWMMNGTLDAEVPALYYPRSLYESAKLRPLRESVMTGKTKSHAFRLQQLHNLRRMYEENTEEFIQALQLDLRKSRDGLVRGTRPPSDRYSGSSARPGHVTSHKREGETLGQ</sequence>
<evidence type="ECO:0000256" key="14">
    <source>
        <dbReference type="RuleBase" id="RU000688"/>
    </source>
</evidence>
<evidence type="ECO:0000256" key="2">
    <source>
        <dbReference type="ARBA" id="ARBA00010663"/>
    </source>
</evidence>
<keyword evidence="6 14" id="KW-0297">G-protein coupled receptor</keyword>
<keyword evidence="8" id="KW-0564">Palmitate</keyword>
<feature type="non-terminal residue" evidence="17">
    <location>
        <position position="820"/>
    </location>
</feature>
<dbReference type="PROSITE" id="PS00237">
    <property type="entry name" value="G_PROTEIN_RECEP_F1_1"/>
    <property type="match status" value="1"/>
</dbReference>
<feature type="transmembrane region" description="Helical" evidence="16">
    <location>
        <begin position="616"/>
        <end position="638"/>
    </location>
</feature>
<gene>
    <name evidence="17" type="ORF">CTOB1V02_LOCUS2928</name>
</gene>
<organism evidence="17">
    <name type="scientific">Cyprideis torosa</name>
    <dbReference type="NCBI Taxonomy" id="163714"/>
    <lineage>
        <taxon>Eukaryota</taxon>
        <taxon>Metazoa</taxon>
        <taxon>Ecdysozoa</taxon>
        <taxon>Arthropoda</taxon>
        <taxon>Crustacea</taxon>
        <taxon>Oligostraca</taxon>
        <taxon>Ostracoda</taxon>
        <taxon>Podocopa</taxon>
        <taxon>Podocopida</taxon>
        <taxon>Cytherocopina</taxon>
        <taxon>Cytheroidea</taxon>
        <taxon>Cytherideidae</taxon>
        <taxon>Cyprideis</taxon>
    </lineage>
</organism>
<dbReference type="PANTHER" id="PTHR24238:SF75">
    <property type="entry name" value="CHOLECYSTOKININ-LIKE RECEPTOR AT 17D1-RELATED"/>
    <property type="match status" value="1"/>
</dbReference>
<feature type="transmembrane region" description="Helical" evidence="16">
    <location>
        <begin position="576"/>
        <end position="596"/>
    </location>
</feature>
<dbReference type="GO" id="GO:0005886">
    <property type="term" value="C:plasma membrane"/>
    <property type="evidence" value="ECO:0007669"/>
    <property type="project" value="UniProtKB-SubCell"/>
</dbReference>
<feature type="region of interest" description="Disordered" evidence="15">
    <location>
        <begin position="784"/>
        <end position="820"/>
    </location>
</feature>
<feature type="compositionally biased region" description="Basic and acidic residues" evidence="15">
    <location>
        <begin position="811"/>
        <end position="820"/>
    </location>
</feature>
<reference evidence="17" key="1">
    <citation type="submission" date="2020-11" db="EMBL/GenBank/DDBJ databases">
        <authorList>
            <person name="Tran Van P."/>
        </authorList>
    </citation>
    <scope>NUCLEOTIDE SEQUENCE</scope>
</reference>
<evidence type="ECO:0000256" key="3">
    <source>
        <dbReference type="ARBA" id="ARBA00022475"/>
    </source>
</evidence>
<feature type="transmembrane region" description="Helical" evidence="16">
    <location>
        <begin position="415"/>
        <end position="439"/>
    </location>
</feature>
<dbReference type="PRINTS" id="PR00237">
    <property type="entry name" value="GPCRRHODOPSN"/>
</dbReference>
<evidence type="ECO:0000256" key="10">
    <source>
        <dbReference type="ARBA" id="ARBA00023170"/>
    </source>
</evidence>
<feature type="transmembrane region" description="Helical" evidence="16">
    <location>
        <begin position="234"/>
        <end position="256"/>
    </location>
</feature>
<dbReference type="InterPro" id="IPR000276">
    <property type="entry name" value="GPCR_Rhodpsn"/>
</dbReference>
<feature type="region of interest" description="Disordered" evidence="15">
    <location>
        <begin position="666"/>
        <end position="685"/>
    </location>
</feature>
<comment type="similarity">
    <text evidence="2 14">Belongs to the G-protein coupled receptor 1 family.</text>
</comment>
<dbReference type="AlphaFoldDB" id="A0A7R8ZLY7"/>
<dbReference type="PANTHER" id="PTHR24238">
    <property type="entry name" value="G-PROTEIN COUPLED RECEPTOR"/>
    <property type="match status" value="1"/>
</dbReference>
<evidence type="ECO:0000256" key="8">
    <source>
        <dbReference type="ARBA" id="ARBA00023139"/>
    </source>
</evidence>
<dbReference type="Pfam" id="PF00001">
    <property type="entry name" value="7tm_1"/>
    <property type="match status" value="2"/>
</dbReference>
<dbReference type="InterPro" id="IPR009126">
    <property type="entry name" value="Cholcskin_rcpt"/>
</dbReference>
<proteinExistence type="inferred from homology"/>
<dbReference type="PRINTS" id="PR01822">
    <property type="entry name" value="CCYSTOKININR"/>
</dbReference>
<evidence type="ECO:0000256" key="16">
    <source>
        <dbReference type="SAM" id="Phobius"/>
    </source>
</evidence>
<keyword evidence="7 16" id="KW-0472">Membrane</keyword>
<accession>A0A7R8ZLY7</accession>
<dbReference type="PROSITE" id="PS50262">
    <property type="entry name" value="G_PROTEIN_RECEP_F1_2"/>
    <property type="match status" value="1"/>
</dbReference>
<protein>
    <submittedName>
        <fullName evidence="17">Uncharacterized protein</fullName>
    </submittedName>
</protein>
<dbReference type="GO" id="GO:0016491">
    <property type="term" value="F:oxidoreductase activity"/>
    <property type="evidence" value="ECO:0007669"/>
    <property type="project" value="InterPro"/>
</dbReference>
<keyword evidence="3" id="KW-1003">Cell membrane</keyword>